<dbReference type="Proteomes" id="UP001213000">
    <property type="component" value="Unassembled WGS sequence"/>
</dbReference>
<dbReference type="GO" id="GO:0020037">
    <property type="term" value="F:heme binding"/>
    <property type="evidence" value="ECO:0007669"/>
    <property type="project" value="InterPro"/>
</dbReference>
<keyword evidence="6 10" id="KW-0560">Oxidoreductase</keyword>
<dbReference type="InterPro" id="IPR017972">
    <property type="entry name" value="Cyt_P450_CS"/>
</dbReference>
<evidence type="ECO:0000256" key="5">
    <source>
        <dbReference type="ARBA" id="ARBA00022723"/>
    </source>
</evidence>
<dbReference type="PROSITE" id="PS00086">
    <property type="entry name" value="CYTOCHROME_P450"/>
    <property type="match status" value="1"/>
</dbReference>
<sequence length="156" mass="17592">MTLPSKVITYAYIAVAHQSQEADVYKGYYFPSGTTFVPNVHGAFHDESKFSEPFRFNPERFLSENADFDPFSMGGFGYGRRTCPGRYVALSSSWLAISRMLAVFNILPTQDENGKAKVTPPEFISGLVVHPAPFEVIFNLRSEKFFEMIQEDNGNL</sequence>
<dbReference type="GO" id="GO:0005506">
    <property type="term" value="F:iron ion binding"/>
    <property type="evidence" value="ECO:0007669"/>
    <property type="project" value="InterPro"/>
</dbReference>
<proteinExistence type="inferred from homology"/>
<evidence type="ECO:0000256" key="2">
    <source>
        <dbReference type="ARBA" id="ARBA00005179"/>
    </source>
</evidence>
<evidence type="ECO:0000256" key="6">
    <source>
        <dbReference type="ARBA" id="ARBA00023002"/>
    </source>
</evidence>
<dbReference type="InterPro" id="IPR002401">
    <property type="entry name" value="Cyt_P450_E_grp-I"/>
</dbReference>
<dbReference type="AlphaFoldDB" id="A0AAD5VZT1"/>
<reference evidence="11" key="1">
    <citation type="submission" date="2022-07" db="EMBL/GenBank/DDBJ databases">
        <title>Genome Sequence of Leucocoprinus birnbaumii.</title>
        <authorList>
            <person name="Buettner E."/>
        </authorList>
    </citation>
    <scope>NUCLEOTIDE SEQUENCE</scope>
    <source>
        <strain evidence="11">VT141</strain>
    </source>
</reference>
<protein>
    <recommendedName>
        <fullName evidence="13">Cytochrome P450</fullName>
    </recommendedName>
</protein>
<dbReference type="PANTHER" id="PTHR46300">
    <property type="entry name" value="P450, PUTATIVE (EUROFUNG)-RELATED-RELATED"/>
    <property type="match status" value="1"/>
</dbReference>
<evidence type="ECO:0000256" key="7">
    <source>
        <dbReference type="ARBA" id="ARBA00023004"/>
    </source>
</evidence>
<dbReference type="SUPFAM" id="SSF48264">
    <property type="entry name" value="Cytochrome P450"/>
    <property type="match status" value="1"/>
</dbReference>
<evidence type="ECO:0000256" key="8">
    <source>
        <dbReference type="ARBA" id="ARBA00023033"/>
    </source>
</evidence>
<evidence type="ECO:0000256" key="4">
    <source>
        <dbReference type="ARBA" id="ARBA00022617"/>
    </source>
</evidence>
<keyword evidence="7 9" id="KW-0408">Iron</keyword>
<evidence type="ECO:0000256" key="9">
    <source>
        <dbReference type="PIRSR" id="PIRSR602401-1"/>
    </source>
</evidence>
<evidence type="ECO:0000313" key="12">
    <source>
        <dbReference type="Proteomes" id="UP001213000"/>
    </source>
</evidence>
<organism evidence="11 12">
    <name type="scientific">Leucocoprinus birnbaumii</name>
    <dbReference type="NCBI Taxonomy" id="56174"/>
    <lineage>
        <taxon>Eukaryota</taxon>
        <taxon>Fungi</taxon>
        <taxon>Dikarya</taxon>
        <taxon>Basidiomycota</taxon>
        <taxon>Agaricomycotina</taxon>
        <taxon>Agaricomycetes</taxon>
        <taxon>Agaricomycetidae</taxon>
        <taxon>Agaricales</taxon>
        <taxon>Agaricineae</taxon>
        <taxon>Agaricaceae</taxon>
        <taxon>Leucocoprinus</taxon>
    </lineage>
</organism>
<dbReference type="InterPro" id="IPR050364">
    <property type="entry name" value="Cytochrome_P450_fung"/>
</dbReference>
<dbReference type="PRINTS" id="PR00463">
    <property type="entry name" value="EP450I"/>
</dbReference>
<dbReference type="EMBL" id="JANIEX010000081">
    <property type="protein sequence ID" value="KAJ3574093.1"/>
    <property type="molecule type" value="Genomic_DNA"/>
</dbReference>
<dbReference type="GO" id="GO:0016705">
    <property type="term" value="F:oxidoreductase activity, acting on paired donors, with incorporation or reduction of molecular oxygen"/>
    <property type="evidence" value="ECO:0007669"/>
    <property type="project" value="InterPro"/>
</dbReference>
<evidence type="ECO:0008006" key="13">
    <source>
        <dbReference type="Google" id="ProtNLM"/>
    </source>
</evidence>
<keyword evidence="8 10" id="KW-0503">Monooxygenase</keyword>
<dbReference type="PANTHER" id="PTHR46300:SF12">
    <property type="entry name" value="P450, PUTATIVE (EUROFUNG)-RELATED"/>
    <property type="match status" value="1"/>
</dbReference>
<keyword evidence="4 9" id="KW-0349">Heme</keyword>
<comment type="cofactor">
    <cofactor evidence="1 9">
        <name>heme</name>
        <dbReference type="ChEBI" id="CHEBI:30413"/>
    </cofactor>
</comment>
<evidence type="ECO:0000256" key="10">
    <source>
        <dbReference type="RuleBase" id="RU000461"/>
    </source>
</evidence>
<evidence type="ECO:0000256" key="3">
    <source>
        <dbReference type="ARBA" id="ARBA00010617"/>
    </source>
</evidence>
<dbReference type="GO" id="GO:0004497">
    <property type="term" value="F:monooxygenase activity"/>
    <property type="evidence" value="ECO:0007669"/>
    <property type="project" value="UniProtKB-KW"/>
</dbReference>
<keyword evidence="5 9" id="KW-0479">Metal-binding</keyword>
<evidence type="ECO:0000256" key="1">
    <source>
        <dbReference type="ARBA" id="ARBA00001971"/>
    </source>
</evidence>
<dbReference type="InterPro" id="IPR001128">
    <property type="entry name" value="Cyt_P450"/>
</dbReference>
<comment type="similarity">
    <text evidence="3 10">Belongs to the cytochrome P450 family.</text>
</comment>
<keyword evidence="12" id="KW-1185">Reference proteome</keyword>
<feature type="binding site" description="axial binding residue" evidence="9">
    <location>
        <position position="83"/>
    </location>
    <ligand>
        <name>heme</name>
        <dbReference type="ChEBI" id="CHEBI:30413"/>
    </ligand>
    <ligandPart>
        <name>Fe</name>
        <dbReference type="ChEBI" id="CHEBI:18248"/>
    </ligandPart>
</feature>
<name>A0AAD5VZT1_9AGAR</name>
<dbReference type="Gene3D" id="1.10.630.10">
    <property type="entry name" value="Cytochrome P450"/>
    <property type="match status" value="1"/>
</dbReference>
<accession>A0AAD5VZT1</accession>
<dbReference type="Pfam" id="PF00067">
    <property type="entry name" value="p450"/>
    <property type="match status" value="1"/>
</dbReference>
<dbReference type="InterPro" id="IPR036396">
    <property type="entry name" value="Cyt_P450_sf"/>
</dbReference>
<evidence type="ECO:0000313" key="11">
    <source>
        <dbReference type="EMBL" id="KAJ3574093.1"/>
    </source>
</evidence>
<comment type="pathway">
    <text evidence="2">Secondary metabolite biosynthesis.</text>
</comment>
<gene>
    <name evidence="11" type="ORF">NP233_g1994</name>
</gene>
<comment type="caution">
    <text evidence="11">The sequence shown here is derived from an EMBL/GenBank/DDBJ whole genome shotgun (WGS) entry which is preliminary data.</text>
</comment>